<reference evidence="2 3" key="1">
    <citation type="submission" date="2019-01" db="EMBL/GenBank/DDBJ databases">
        <title>Genome sequencing of the rare red list fungi Fomitopsis rosea.</title>
        <authorList>
            <person name="Buettner E."/>
            <person name="Kellner H."/>
        </authorList>
    </citation>
    <scope>NUCLEOTIDE SEQUENCE [LARGE SCALE GENOMIC DNA]</scope>
    <source>
        <strain evidence="2 3">DSM 105464</strain>
    </source>
</reference>
<name>A0A4Y9Y0X4_9APHY</name>
<comment type="caution">
    <text evidence="2">The sequence shown here is derived from an EMBL/GenBank/DDBJ whole genome shotgun (WGS) entry which is preliminary data.</text>
</comment>
<protein>
    <submittedName>
        <fullName evidence="2">Uncharacterized protein</fullName>
    </submittedName>
</protein>
<dbReference type="AlphaFoldDB" id="A0A4Y9Y0X4"/>
<dbReference type="RefSeq" id="XP_047776879.1">
    <property type="nucleotide sequence ID" value="XM_047920826.1"/>
</dbReference>
<gene>
    <name evidence="1" type="ORF">C8Q71DRAFT_711834</name>
    <name evidence="2" type="ORF">EVJ58_g8089</name>
</gene>
<evidence type="ECO:0000313" key="2">
    <source>
        <dbReference type="EMBL" id="TFY55692.1"/>
    </source>
</evidence>
<dbReference type="EMBL" id="JADCUA010000016">
    <property type="protein sequence ID" value="KAH9834223.1"/>
    <property type="molecule type" value="Genomic_DNA"/>
</dbReference>
<organism evidence="2 3">
    <name type="scientific">Rhodofomes roseus</name>
    <dbReference type="NCBI Taxonomy" id="34475"/>
    <lineage>
        <taxon>Eukaryota</taxon>
        <taxon>Fungi</taxon>
        <taxon>Dikarya</taxon>
        <taxon>Basidiomycota</taxon>
        <taxon>Agaricomycotina</taxon>
        <taxon>Agaricomycetes</taxon>
        <taxon>Polyporales</taxon>
        <taxon>Rhodofomes</taxon>
    </lineage>
</organism>
<reference evidence="1 4" key="2">
    <citation type="journal article" date="2021" name="Environ. Microbiol.">
        <title>Gene family expansions and transcriptome signatures uncover fungal adaptations to wood decay.</title>
        <authorList>
            <person name="Hage H."/>
            <person name="Miyauchi S."/>
            <person name="Viragh M."/>
            <person name="Drula E."/>
            <person name="Min B."/>
            <person name="Chaduli D."/>
            <person name="Navarro D."/>
            <person name="Favel A."/>
            <person name="Norest M."/>
            <person name="Lesage-Meessen L."/>
            <person name="Balint B."/>
            <person name="Merenyi Z."/>
            <person name="de Eugenio L."/>
            <person name="Morin E."/>
            <person name="Martinez A.T."/>
            <person name="Baldrian P."/>
            <person name="Stursova M."/>
            <person name="Martinez M.J."/>
            <person name="Novotny C."/>
            <person name="Magnuson J.K."/>
            <person name="Spatafora J.W."/>
            <person name="Maurice S."/>
            <person name="Pangilinan J."/>
            <person name="Andreopoulos W."/>
            <person name="LaButti K."/>
            <person name="Hundley H."/>
            <person name="Na H."/>
            <person name="Kuo A."/>
            <person name="Barry K."/>
            <person name="Lipzen A."/>
            <person name="Henrissat B."/>
            <person name="Riley R."/>
            <person name="Ahrendt S."/>
            <person name="Nagy L.G."/>
            <person name="Grigoriev I.V."/>
            <person name="Martin F."/>
            <person name="Rosso M.N."/>
        </authorList>
    </citation>
    <scope>NUCLEOTIDE SEQUENCE [LARGE SCALE GENOMIC DNA]</scope>
    <source>
        <strain evidence="1 4">CIRM-BRFM 1785</strain>
    </source>
</reference>
<evidence type="ECO:0000313" key="3">
    <source>
        <dbReference type="Proteomes" id="UP000298390"/>
    </source>
</evidence>
<proteinExistence type="predicted"/>
<evidence type="ECO:0000313" key="4">
    <source>
        <dbReference type="Proteomes" id="UP000814176"/>
    </source>
</evidence>
<dbReference type="Proteomes" id="UP000814176">
    <property type="component" value="Unassembled WGS sequence"/>
</dbReference>
<evidence type="ECO:0000313" key="1">
    <source>
        <dbReference type="EMBL" id="KAH9834223.1"/>
    </source>
</evidence>
<sequence>MLWAQFPSVKIVRQAKGKYSPDVDERCFTYCSQTVRGRAEQSEPRCRTFCLRRVFAHEVQRAIAVHDGKPPPAHAKIPLPPEGQNIPSLTHILIGESPEGQEGRAQQDEVRYWEEGYYVWLSKNKWAAHEKLDLMTFDLERQAVWAKYKQDKTEAWQKKQVRNGNAQAEQVAKGDAQAVGGRSSARRPFPDLAGQSILLPMPPPFPPLWEQIDQLLAPSHKLFALTQSTLQSGDQLKLAHRMWEKALTDQPFVLARNVCTRMWDKWKKGPPDDTA</sequence>
<dbReference type="GeneID" id="72001558"/>
<dbReference type="OrthoDB" id="3171382at2759"/>
<dbReference type="Proteomes" id="UP000298390">
    <property type="component" value="Unassembled WGS sequence"/>
</dbReference>
<accession>A0A4Y9Y0X4</accession>
<keyword evidence="4" id="KW-1185">Reference proteome</keyword>
<dbReference type="EMBL" id="SEKV01000568">
    <property type="protein sequence ID" value="TFY55692.1"/>
    <property type="molecule type" value="Genomic_DNA"/>
</dbReference>